<sequence length="80" mass="8435">MADDWCGSVQAGDNRVAILIVLGVVVMVNANVVDGMPGVVIVIDAVNAIKLAVAFGEIAGRNCSELHKFKSHKTIMESLL</sequence>
<proteinExistence type="predicted"/>
<protein>
    <submittedName>
        <fullName evidence="1">Uncharacterized protein</fullName>
    </submittedName>
</protein>
<keyword evidence="2" id="KW-1185">Reference proteome</keyword>
<reference evidence="1" key="1">
    <citation type="submission" date="2023-08" db="EMBL/GenBank/DDBJ databases">
        <authorList>
            <person name="Alioto T."/>
            <person name="Alioto T."/>
            <person name="Gomez Garrido J."/>
        </authorList>
    </citation>
    <scope>NUCLEOTIDE SEQUENCE</scope>
</reference>
<dbReference type="EMBL" id="OX597831">
    <property type="protein sequence ID" value="CAI9736105.1"/>
    <property type="molecule type" value="Genomic_DNA"/>
</dbReference>
<gene>
    <name evidence="1" type="ORF">OCTVUL_1B021839</name>
</gene>
<evidence type="ECO:0000313" key="1">
    <source>
        <dbReference type="EMBL" id="CAI9736105.1"/>
    </source>
</evidence>
<name>A0AA36BKI9_OCTVU</name>
<dbReference type="AlphaFoldDB" id="A0AA36BKI9"/>
<evidence type="ECO:0000313" key="2">
    <source>
        <dbReference type="Proteomes" id="UP001162480"/>
    </source>
</evidence>
<accession>A0AA36BKI9</accession>
<organism evidence="1 2">
    <name type="scientific">Octopus vulgaris</name>
    <name type="common">Common octopus</name>
    <dbReference type="NCBI Taxonomy" id="6645"/>
    <lineage>
        <taxon>Eukaryota</taxon>
        <taxon>Metazoa</taxon>
        <taxon>Spiralia</taxon>
        <taxon>Lophotrochozoa</taxon>
        <taxon>Mollusca</taxon>
        <taxon>Cephalopoda</taxon>
        <taxon>Coleoidea</taxon>
        <taxon>Octopodiformes</taxon>
        <taxon>Octopoda</taxon>
        <taxon>Incirrata</taxon>
        <taxon>Octopodidae</taxon>
        <taxon>Octopus</taxon>
    </lineage>
</organism>
<dbReference type="Proteomes" id="UP001162480">
    <property type="component" value="Chromosome 18"/>
</dbReference>